<keyword evidence="3" id="KW-0472">Membrane</keyword>
<reference evidence="6 7" key="1">
    <citation type="submission" date="2021-08" db="EMBL/GenBank/DDBJ databases">
        <title>Comparative Genomics Analysis of the Genus Qipengyuania Reveals Extensive Genetic Diversity and Metabolic Versatility, Including the Description of Fifteen Novel Species.</title>
        <authorList>
            <person name="Liu Y."/>
        </authorList>
    </citation>
    <scope>NUCLEOTIDE SEQUENCE [LARGE SCALE GENOMIC DNA]</scope>
    <source>
        <strain evidence="6 7">GH25</strain>
    </source>
</reference>
<dbReference type="InterPro" id="IPR043128">
    <property type="entry name" value="Rev_trsase/Diguanyl_cyclase"/>
</dbReference>
<dbReference type="Proteomes" id="UP000776651">
    <property type="component" value="Unassembled WGS sequence"/>
</dbReference>
<dbReference type="PANTHER" id="PTHR45138:SF9">
    <property type="entry name" value="DIGUANYLATE CYCLASE DGCM-RELATED"/>
    <property type="match status" value="1"/>
</dbReference>
<dbReference type="Gene3D" id="3.30.70.270">
    <property type="match status" value="1"/>
</dbReference>
<protein>
    <recommendedName>
        <fullName evidence="1">diguanylate cyclase</fullName>
        <ecNumber evidence="1">2.7.7.65</ecNumber>
    </recommendedName>
</protein>
<comment type="caution">
    <text evidence="6">The sequence shown here is derived from an EMBL/GenBank/DDBJ whole genome shotgun (WGS) entry which is preliminary data.</text>
</comment>
<keyword evidence="3" id="KW-1133">Transmembrane helix</keyword>
<proteinExistence type="predicted"/>
<accession>A0ABS7JDW3</accession>
<feature type="transmembrane region" description="Helical" evidence="3">
    <location>
        <begin position="319"/>
        <end position="335"/>
    </location>
</feature>
<dbReference type="Pfam" id="PF07695">
    <property type="entry name" value="7TMR-DISM_7TM"/>
    <property type="match status" value="1"/>
</dbReference>
<feature type="signal peptide" evidence="4">
    <location>
        <begin position="1"/>
        <end position="26"/>
    </location>
</feature>
<evidence type="ECO:0000256" key="4">
    <source>
        <dbReference type="SAM" id="SignalP"/>
    </source>
</evidence>
<feature type="transmembrane region" description="Helical" evidence="3">
    <location>
        <begin position="355"/>
        <end position="372"/>
    </location>
</feature>
<feature type="transmembrane region" description="Helical" evidence="3">
    <location>
        <begin position="265"/>
        <end position="286"/>
    </location>
</feature>
<dbReference type="RefSeq" id="WP_221597662.1">
    <property type="nucleotide sequence ID" value="NZ_JAIGNQ010000002.1"/>
</dbReference>
<dbReference type="SMART" id="SM00267">
    <property type="entry name" value="GGDEF"/>
    <property type="match status" value="1"/>
</dbReference>
<dbReference type="NCBIfam" id="TIGR00254">
    <property type="entry name" value="GGDEF"/>
    <property type="match status" value="1"/>
</dbReference>
<gene>
    <name evidence="6" type="ORF">K3177_06800</name>
</gene>
<dbReference type="InterPro" id="IPR000160">
    <property type="entry name" value="GGDEF_dom"/>
</dbReference>
<feature type="transmembrane region" description="Helical" evidence="3">
    <location>
        <begin position="199"/>
        <end position="221"/>
    </location>
</feature>
<feature type="chain" id="PRO_5046819150" description="diguanylate cyclase" evidence="4">
    <location>
        <begin position="27"/>
        <end position="574"/>
    </location>
</feature>
<evidence type="ECO:0000256" key="3">
    <source>
        <dbReference type="SAM" id="Phobius"/>
    </source>
</evidence>
<dbReference type="SUPFAM" id="SSF55073">
    <property type="entry name" value="Nucleotide cyclase"/>
    <property type="match status" value="1"/>
</dbReference>
<dbReference type="CDD" id="cd01949">
    <property type="entry name" value="GGDEF"/>
    <property type="match status" value="1"/>
</dbReference>
<keyword evidence="4" id="KW-0732">Signal</keyword>
<keyword evidence="7" id="KW-1185">Reference proteome</keyword>
<evidence type="ECO:0000313" key="6">
    <source>
        <dbReference type="EMBL" id="MBX7488217.1"/>
    </source>
</evidence>
<feature type="transmembrane region" description="Helical" evidence="3">
    <location>
        <begin position="233"/>
        <end position="253"/>
    </location>
</feature>
<comment type="catalytic activity">
    <reaction evidence="2">
        <text>2 GTP = 3',3'-c-di-GMP + 2 diphosphate</text>
        <dbReference type="Rhea" id="RHEA:24898"/>
        <dbReference type="ChEBI" id="CHEBI:33019"/>
        <dbReference type="ChEBI" id="CHEBI:37565"/>
        <dbReference type="ChEBI" id="CHEBI:58805"/>
        <dbReference type="EC" id="2.7.7.65"/>
    </reaction>
</comment>
<organism evidence="6 7">
    <name type="scientific">Qipengyuania pacifica</name>
    <dbReference type="NCBI Taxonomy" id="2860199"/>
    <lineage>
        <taxon>Bacteria</taxon>
        <taxon>Pseudomonadati</taxon>
        <taxon>Pseudomonadota</taxon>
        <taxon>Alphaproteobacteria</taxon>
        <taxon>Sphingomonadales</taxon>
        <taxon>Erythrobacteraceae</taxon>
        <taxon>Qipengyuania</taxon>
    </lineage>
</organism>
<dbReference type="PROSITE" id="PS50887">
    <property type="entry name" value="GGDEF"/>
    <property type="match status" value="1"/>
</dbReference>
<feature type="domain" description="GGDEF" evidence="5">
    <location>
        <begin position="416"/>
        <end position="550"/>
    </location>
</feature>
<feature type="transmembrane region" description="Helical" evidence="3">
    <location>
        <begin position="168"/>
        <end position="192"/>
    </location>
</feature>
<dbReference type="InterPro" id="IPR011623">
    <property type="entry name" value="7TMR_DISM_rcpt_extracell_dom1"/>
</dbReference>
<name>A0ABS7JDW3_9SPHN</name>
<dbReference type="EC" id="2.7.7.65" evidence="1"/>
<evidence type="ECO:0000313" key="7">
    <source>
        <dbReference type="Proteomes" id="UP000776651"/>
    </source>
</evidence>
<dbReference type="InterPro" id="IPR029787">
    <property type="entry name" value="Nucleotide_cyclase"/>
</dbReference>
<keyword evidence="3" id="KW-0812">Transmembrane</keyword>
<evidence type="ECO:0000259" key="5">
    <source>
        <dbReference type="PROSITE" id="PS50887"/>
    </source>
</evidence>
<sequence length="574" mass="61680">MRRAVHYLLMMLAATFLSGLAVDARAASGAANCILATDDLLDSAEAAASSNWVCDAAKLDAVGDHSWVRIPAEALHVEEPVLIGDAMASSGLIIARAKSDGRMASRAMSSAALAKNWTTGTRFALPLHSLGGEGPLFVRVDRPLGPDLAHGLKVVSTEAAERDRTGSLVLLGVVLGMLILTAIVSGFMAIALRRWFAAVHFAFSALLVIYVTTAGSLIFLIAPGISLWTRSVISYATLAWAIALLAPFALTFFERDAITPAMRRVAIACGLLVFAGGFLLPLGALLGMSMRAAYNLCFIPGSIATLVITTSAWRKGSEAARVFVMAWSVPFVFSIERLVRNLGLYSLPPIADFGFYLSLAFEAAALMAAVGWRVKALREERDAALAVSDDLAREARHDALTGLGNRRDYDARVWQAGDMLGLIDIDRFKSVNDTYGHATGDRVLEWLGDMLRREIATGSFVGAWRLGGEEFAVVVRAASVELAALELDRVRRGIPLAIDNEVPGLDEPITASAGLAKVDPADPKASYREADLLLYNAKRSGRDQLCFDRRDPLRETRDAAPLLGPQLNLSRKVS</sequence>
<dbReference type="Pfam" id="PF00990">
    <property type="entry name" value="GGDEF"/>
    <property type="match status" value="1"/>
</dbReference>
<evidence type="ECO:0000256" key="2">
    <source>
        <dbReference type="ARBA" id="ARBA00034247"/>
    </source>
</evidence>
<dbReference type="InterPro" id="IPR050469">
    <property type="entry name" value="Diguanylate_Cyclase"/>
</dbReference>
<dbReference type="PANTHER" id="PTHR45138">
    <property type="entry name" value="REGULATORY COMPONENTS OF SENSORY TRANSDUCTION SYSTEM"/>
    <property type="match status" value="1"/>
</dbReference>
<evidence type="ECO:0000256" key="1">
    <source>
        <dbReference type="ARBA" id="ARBA00012528"/>
    </source>
</evidence>
<feature type="transmembrane region" description="Helical" evidence="3">
    <location>
        <begin position="292"/>
        <end position="312"/>
    </location>
</feature>
<dbReference type="EMBL" id="JAIGNQ010000002">
    <property type="protein sequence ID" value="MBX7488217.1"/>
    <property type="molecule type" value="Genomic_DNA"/>
</dbReference>